<feature type="coiled-coil region" evidence="1">
    <location>
        <begin position="3"/>
        <end position="37"/>
    </location>
</feature>
<protein>
    <submittedName>
        <fullName evidence="4">Uncharacterized protein LOC125778212</fullName>
    </submittedName>
</protein>
<evidence type="ECO:0000313" key="3">
    <source>
        <dbReference type="Proteomes" id="UP001652620"/>
    </source>
</evidence>
<name>A0ABM3JNJ2_BACDO</name>
<gene>
    <name evidence="4" type="primary">LOC125778212</name>
</gene>
<dbReference type="Pfam" id="PF16064">
    <property type="entry name" value="DUF4806"/>
    <property type="match status" value="1"/>
</dbReference>
<reference evidence="4" key="1">
    <citation type="submission" date="2025-08" db="UniProtKB">
        <authorList>
            <consortium name="RefSeq"/>
        </authorList>
    </citation>
    <scope>IDENTIFICATION</scope>
    <source>
        <tissue evidence="4">Adult</tissue>
    </source>
</reference>
<dbReference type="GeneID" id="125778212"/>
<proteinExistence type="predicted"/>
<dbReference type="Proteomes" id="UP001652620">
    <property type="component" value="Chromosome 4"/>
</dbReference>
<evidence type="ECO:0000259" key="2">
    <source>
        <dbReference type="Pfam" id="PF16064"/>
    </source>
</evidence>
<keyword evidence="3" id="KW-1185">Reference proteome</keyword>
<evidence type="ECO:0000313" key="4">
    <source>
        <dbReference type="RefSeq" id="XP_049310796.1"/>
    </source>
</evidence>
<feature type="domain" description="DUF4806" evidence="2">
    <location>
        <begin position="57"/>
        <end position="132"/>
    </location>
</feature>
<evidence type="ECO:0000256" key="1">
    <source>
        <dbReference type="SAM" id="Coils"/>
    </source>
</evidence>
<dbReference type="RefSeq" id="XP_049310796.1">
    <property type="nucleotide sequence ID" value="XM_049454839.1"/>
</dbReference>
<dbReference type="InterPro" id="IPR032071">
    <property type="entry name" value="DUF4806"/>
</dbReference>
<sequence>MQNRQSRKKVDEMQQHIEKLTKQVDTTNELLRKLTTVQSTNNALINAMSCRRKSTNKFPLKTDEALKDLDTELEGNKEKYMPIIQDLLGHNAIEKSLHKIIAVELLLEYNYFGVKGKKSLKEFTHFNALLFECVKVEGFTESEYIHQIQKSIKLAKGRFFKSRCLEKKRKETQSQN</sequence>
<keyword evidence="1" id="KW-0175">Coiled coil</keyword>
<accession>A0ABM3JNJ2</accession>
<organism evidence="3 4">
    <name type="scientific">Bactrocera dorsalis</name>
    <name type="common">Oriental fruit fly</name>
    <name type="synonym">Dacus dorsalis</name>
    <dbReference type="NCBI Taxonomy" id="27457"/>
    <lineage>
        <taxon>Eukaryota</taxon>
        <taxon>Metazoa</taxon>
        <taxon>Ecdysozoa</taxon>
        <taxon>Arthropoda</taxon>
        <taxon>Hexapoda</taxon>
        <taxon>Insecta</taxon>
        <taxon>Pterygota</taxon>
        <taxon>Neoptera</taxon>
        <taxon>Endopterygota</taxon>
        <taxon>Diptera</taxon>
        <taxon>Brachycera</taxon>
        <taxon>Muscomorpha</taxon>
        <taxon>Tephritoidea</taxon>
        <taxon>Tephritidae</taxon>
        <taxon>Bactrocera</taxon>
        <taxon>Bactrocera</taxon>
    </lineage>
</organism>